<dbReference type="GO" id="GO:0016740">
    <property type="term" value="F:transferase activity"/>
    <property type="evidence" value="ECO:0007669"/>
    <property type="project" value="UniProtKB-KW"/>
</dbReference>
<protein>
    <recommendedName>
        <fullName evidence="3">FAD:protein FMN transferase</fullName>
        <ecNumber evidence="2">2.7.1.180</ecNumber>
    </recommendedName>
    <alternativeName>
        <fullName evidence="9">Flavin transferase</fullName>
    </alternativeName>
</protein>
<keyword evidence="7" id="KW-0274">FAD</keyword>
<dbReference type="PANTHER" id="PTHR30040">
    <property type="entry name" value="THIAMINE BIOSYNTHESIS LIPOPROTEIN APBE"/>
    <property type="match status" value="1"/>
</dbReference>
<reference evidence="12 13" key="1">
    <citation type="submission" date="2016-11" db="EMBL/GenBank/DDBJ databases">
        <authorList>
            <person name="Jaros S."/>
            <person name="Januszkiewicz K."/>
            <person name="Wedrychowicz H."/>
        </authorList>
    </citation>
    <scope>NUCLEOTIDE SEQUENCE [LARGE SCALE GENOMIC DNA]</scope>
    <source>
        <strain evidence="12 13">GAS138</strain>
    </source>
</reference>
<dbReference type="Gene3D" id="3.10.520.10">
    <property type="entry name" value="ApbE-like domains"/>
    <property type="match status" value="1"/>
</dbReference>
<accession>A0A1M5UWF6</accession>
<dbReference type="InterPro" id="IPR003374">
    <property type="entry name" value="ApbE-like_sf"/>
</dbReference>
<dbReference type="AlphaFoldDB" id="A0A1M5UWF6"/>
<comment type="catalytic activity">
    <reaction evidence="10">
        <text>L-threonyl-[protein] + FAD = FMN-L-threonyl-[protein] + AMP + H(+)</text>
        <dbReference type="Rhea" id="RHEA:36847"/>
        <dbReference type="Rhea" id="RHEA-COMP:11060"/>
        <dbReference type="Rhea" id="RHEA-COMP:11061"/>
        <dbReference type="ChEBI" id="CHEBI:15378"/>
        <dbReference type="ChEBI" id="CHEBI:30013"/>
        <dbReference type="ChEBI" id="CHEBI:57692"/>
        <dbReference type="ChEBI" id="CHEBI:74257"/>
        <dbReference type="ChEBI" id="CHEBI:456215"/>
        <dbReference type="EC" id="2.7.1.180"/>
    </reaction>
</comment>
<dbReference type="GO" id="GO:0046872">
    <property type="term" value="F:metal ion binding"/>
    <property type="evidence" value="ECO:0007669"/>
    <property type="project" value="UniProtKB-KW"/>
</dbReference>
<evidence type="ECO:0000256" key="2">
    <source>
        <dbReference type="ARBA" id="ARBA00011955"/>
    </source>
</evidence>
<dbReference type="PANTHER" id="PTHR30040:SF2">
    <property type="entry name" value="FAD:PROTEIN FMN TRANSFERASE"/>
    <property type="match status" value="1"/>
</dbReference>
<keyword evidence="4" id="KW-0285">Flavoprotein</keyword>
<evidence type="ECO:0000256" key="10">
    <source>
        <dbReference type="ARBA" id="ARBA00048540"/>
    </source>
</evidence>
<evidence type="ECO:0000256" key="4">
    <source>
        <dbReference type="ARBA" id="ARBA00022630"/>
    </source>
</evidence>
<keyword evidence="6" id="KW-0479">Metal-binding</keyword>
<dbReference type="Proteomes" id="UP000189796">
    <property type="component" value="Chromosome I"/>
</dbReference>
<name>A0A1M5UWF6_9BRAD</name>
<keyword evidence="5" id="KW-0808">Transferase</keyword>
<sequence length="346" mass="37226">MLYESRPQTARQRDQSGRMVNSGSNNPVKFDLEFKRLGKVRIVSLVTYRFHAMASDCAVHVQADTPAASTMIALAAEGEVRRIEARYSRYRGDSELARINRVAAVGGTTNVDAETAGLVAYAKACFASSEGAFDITSGLLRQAWNFSGSRLPAQQEIDALLLRIGLDKVTLSDGRLSFAQAGMELDLGGLGKEYAADRAAEVCCDLGARHGFVNLGGDIRVIGPQFDGQPWRVGIRDPRDGAAVVAEVELHGGALATSGDYERFIEVKGRRYCHILDPRTGWPAQGLSSVTVISDRCLVGGTLATSAMLRGRSGAAWLASLGVRHIVIDDLRRCSGTEPLQIMPGD</sequence>
<feature type="compositionally biased region" description="Polar residues" evidence="11">
    <location>
        <begin position="1"/>
        <end position="10"/>
    </location>
</feature>
<evidence type="ECO:0000256" key="8">
    <source>
        <dbReference type="ARBA" id="ARBA00022842"/>
    </source>
</evidence>
<dbReference type="Pfam" id="PF02424">
    <property type="entry name" value="ApbE"/>
    <property type="match status" value="1"/>
</dbReference>
<comment type="cofactor">
    <cofactor evidence="1">
        <name>Mg(2+)</name>
        <dbReference type="ChEBI" id="CHEBI:18420"/>
    </cofactor>
</comment>
<keyword evidence="8" id="KW-0460">Magnesium</keyword>
<evidence type="ECO:0000256" key="7">
    <source>
        <dbReference type="ARBA" id="ARBA00022827"/>
    </source>
</evidence>
<evidence type="ECO:0000256" key="6">
    <source>
        <dbReference type="ARBA" id="ARBA00022723"/>
    </source>
</evidence>
<evidence type="ECO:0000256" key="1">
    <source>
        <dbReference type="ARBA" id="ARBA00001946"/>
    </source>
</evidence>
<proteinExistence type="predicted"/>
<evidence type="ECO:0000256" key="5">
    <source>
        <dbReference type="ARBA" id="ARBA00022679"/>
    </source>
</evidence>
<dbReference type="EC" id="2.7.1.180" evidence="2"/>
<gene>
    <name evidence="12" type="ORF">SAMN05443248_5628</name>
</gene>
<evidence type="ECO:0000256" key="11">
    <source>
        <dbReference type="SAM" id="MobiDB-lite"/>
    </source>
</evidence>
<feature type="region of interest" description="Disordered" evidence="11">
    <location>
        <begin position="1"/>
        <end position="24"/>
    </location>
</feature>
<dbReference type="InterPro" id="IPR024932">
    <property type="entry name" value="ApbE"/>
</dbReference>
<evidence type="ECO:0000256" key="3">
    <source>
        <dbReference type="ARBA" id="ARBA00016337"/>
    </source>
</evidence>
<evidence type="ECO:0000313" key="13">
    <source>
        <dbReference type="Proteomes" id="UP000189796"/>
    </source>
</evidence>
<organism evidence="12 13">
    <name type="scientific">Bradyrhizobium erythrophlei</name>
    <dbReference type="NCBI Taxonomy" id="1437360"/>
    <lineage>
        <taxon>Bacteria</taxon>
        <taxon>Pseudomonadati</taxon>
        <taxon>Pseudomonadota</taxon>
        <taxon>Alphaproteobacteria</taxon>
        <taxon>Hyphomicrobiales</taxon>
        <taxon>Nitrobacteraceae</taxon>
        <taxon>Bradyrhizobium</taxon>
    </lineage>
</organism>
<dbReference type="SUPFAM" id="SSF143631">
    <property type="entry name" value="ApbE-like"/>
    <property type="match status" value="1"/>
</dbReference>
<evidence type="ECO:0000313" key="12">
    <source>
        <dbReference type="EMBL" id="SHH67264.1"/>
    </source>
</evidence>
<keyword evidence="12" id="KW-0449">Lipoprotein</keyword>
<dbReference type="EMBL" id="LT670817">
    <property type="protein sequence ID" value="SHH67264.1"/>
    <property type="molecule type" value="Genomic_DNA"/>
</dbReference>
<evidence type="ECO:0000256" key="9">
    <source>
        <dbReference type="ARBA" id="ARBA00031306"/>
    </source>
</evidence>